<evidence type="ECO:0000259" key="1">
    <source>
        <dbReference type="Pfam" id="PF12773"/>
    </source>
</evidence>
<protein>
    <recommendedName>
        <fullName evidence="1">DZANK-type domain-containing protein</fullName>
    </recommendedName>
</protein>
<evidence type="ECO:0000313" key="3">
    <source>
        <dbReference type="Proteomes" id="UP000198778"/>
    </source>
</evidence>
<gene>
    <name evidence="2" type="ORF">SAMN04488053_10646</name>
</gene>
<dbReference type="InterPro" id="IPR025874">
    <property type="entry name" value="DZR"/>
</dbReference>
<organism evidence="2 3">
    <name type="scientific">Alkalicoccus daliensis</name>
    <dbReference type="NCBI Taxonomy" id="745820"/>
    <lineage>
        <taxon>Bacteria</taxon>
        <taxon>Bacillati</taxon>
        <taxon>Bacillota</taxon>
        <taxon>Bacilli</taxon>
        <taxon>Bacillales</taxon>
        <taxon>Bacillaceae</taxon>
        <taxon>Alkalicoccus</taxon>
    </lineage>
</organism>
<dbReference type="AlphaFoldDB" id="A0A1H0GBL6"/>
<dbReference type="STRING" id="745820.SAMN04488053_10646"/>
<dbReference type="OrthoDB" id="2922473at2"/>
<reference evidence="3" key="1">
    <citation type="submission" date="2016-10" db="EMBL/GenBank/DDBJ databases">
        <authorList>
            <person name="Varghese N."/>
            <person name="Submissions S."/>
        </authorList>
    </citation>
    <scope>NUCLEOTIDE SEQUENCE [LARGE SCALE GENOMIC DNA]</scope>
    <source>
        <strain evidence="3">CGMCC 1.10369</strain>
    </source>
</reference>
<dbReference type="RefSeq" id="WP_090842955.1">
    <property type="nucleotide sequence ID" value="NZ_FNIL01000006.1"/>
</dbReference>
<evidence type="ECO:0000313" key="2">
    <source>
        <dbReference type="EMBL" id="SDO04234.1"/>
    </source>
</evidence>
<feature type="domain" description="DZANK-type" evidence="1">
    <location>
        <begin position="97"/>
        <end position="148"/>
    </location>
</feature>
<dbReference type="EMBL" id="FNIL01000006">
    <property type="protein sequence ID" value="SDO04234.1"/>
    <property type="molecule type" value="Genomic_DNA"/>
</dbReference>
<keyword evidence="3" id="KW-1185">Reference proteome</keyword>
<name>A0A1H0GBL6_9BACI</name>
<sequence length="157" mass="17575">MADIQAKVGEGFSKFQNNLEVSKQVQQLKKKQQVLTQTKAEQLIKLGEACYRDIRRSPDVVEEYQEMTEILIEADQELYELGLKMEELQADVETKCSCGAPVSSSDKFCGSCGAKVEIIEKDVLTEVKSCETCSTENKTENDYCICCGQHFVKVISA</sequence>
<proteinExistence type="predicted"/>
<dbReference type="Pfam" id="PF12773">
    <property type="entry name" value="DZR"/>
    <property type="match status" value="1"/>
</dbReference>
<accession>A0A1H0GBL6</accession>
<dbReference type="Proteomes" id="UP000198778">
    <property type="component" value="Unassembled WGS sequence"/>
</dbReference>